<dbReference type="AlphaFoldDB" id="A9UXR5"/>
<comment type="subcellular location">
    <subcellularLocation>
        <location evidence="1">Nucleus</location>
        <location evidence="1">Nucleolus</location>
    </subcellularLocation>
</comment>
<dbReference type="GO" id="GO:0006364">
    <property type="term" value="P:rRNA processing"/>
    <property type="evidence" value="ECO:0007669"/>
    <property type="project" value="InterPro"/>
</dbReference>
<dbReference type="GO" id="GO:0019843">
    <property type="term" value="F:rRNA binding"/>
    <property type="evidence" value="ECO:0007669"/>
    <property type="project" value="InterPro"/>
</dbReference>
<sequence>MGKPNQARAHAKRAAKRDEDQMVENINAAVHPKIAKLDLQMKDRSQRTFPKWTNRQRTLVFSSRGISFQVRHLLQDLRVLMPHSKKDVKMDRKDRLNEIVPEICEMKNCNNCIYIEMRKKKDVYMWMSKMPMGPSVKFLVTDIYTMSELKLTGNCLRGSRPLLQFDQAFDSQPHYQLLKEILFQTFATPNQHPKSKAFVDHIFSFSILEDRIWFRNYQVTWKEPGKVGKDSEMVLTEIGPRFCLQVIRIFEGTFGGPTLFENADYVSPNMQRSMLRDEAAAKDPRRRDQRVSRRRKSCGTSAQRQ</sequence>
<feature type="compositionally biased region" description="Basic and acidic residues" evidence="5">
    <location>
        <begin position="276"/>
        <end position="291"/>
    </location>
</feature>
<dbReference type="OMA" id="YRHRHLM"/>
<dbReference type="SUPFAM" id="SSF52954">
    <property type="entry name" value="Class II aaRS ABD-related"/>
    <property type="match status" value="1"/>
</dbReference>
<keyword evidence="4" id="KW-0539">Nucleus</keyword>
<name>A9UXR5_MONBE</name>
<protein>
    <recommendedName>
        <fullName evidence="6">Brix domain-containing protein</fullName>
    </recommendedName>
</protein>
<evidence type="ECO:0000256" key="3">
    <source>
        <dbReference type="ARBA" id="ARBA00022517"/>
    </source>
</evidence>
<dbReference type="GO" id="GO:0003723">
    <property type="term" value="F:RNA binding"/>
    <property type="evidence" value="ECO:0000318"/>
    <property type="project" value="GO_Central"/>
</dbReference>
<dbReference type="InterPro" id="IPR007109">
    <property type="entry name" value="Brix"/>
</dbReference>
<dbReference type="FunCoup" id="A9UXR5">
    <property type="interactions" value="1025"/>
</dbReference>
<proteinExistence type="inferred from homology"/>
<dbReference type="eggNOG" id="KOG2971">
    <property type="taxonomic scope" value="Eukaryota"/>
</dbReference>
<dbReference type="InterPro" id="IPR026532">
    <property type="entry name" value="BRX1"/>
</dbReference>
<gene>
    <name evidence="7" type="ORF">MONBRDRAFT_36786</name>
</gene>
<dbReference type="PROSITE" id="PS50833">
    <property type="entry name" value="BRIX"/>
    <property type="match status" value="1"/>
</dbReference>
<organism evidence="7 8">
    <name type="scientific">Monosiga brevicollis</name>
    <name type="common">Choanoflagellate</name>
    <dbReference type="NCBI Taxonomy" id="81824"/>
    <lineage>
        <taxon>Eukaryota</taxon>
        <taxon>Choanoflagellata</taxon>
        <taxon>Craspedida</taxon>
        <taxon>Salpingoecidae</taxon>
        <taxon>Monosiga</taxon>
    </lineage>
</organism>
<dbReference type="PANTHER" id="PTHR13634:SF0">
    <property type="entry name" value="RIBOSOME BIOGENESIS PROTEIN BRX1 HOMOLOG"/>
    <property type="match status" value="1"/>
</dbReference>
<dbReference type="InParanoid" id="A9UXR5"/>
<dbReference type="RefSeq" id="XP_001745312.1">
    <property type="nucleotide sequence ID" value="XM_001745260.1"/>
</dbReference>
<feature type="region of interest" description="Disordered" evidence="5">
    <location>
        <begin position="1"/>
        <end position="20"/>
    </location>
</feature>
<dbReference type="Proteomes" id="UP000001357">
    <property type="component" value="Unassembled WGS sequence"/>
</dbReference>
<dbReference type="GO" id="GO:0000027">
    <property type="term" value="P:ribosomal large subunit assembly"/>
    <property type="evidence" value="ECO:0000318"/>
    <property type="project" value="GO_Central"/>
</dbReference>
<dbReference type="GeneID" id="5890409"/>
<evidence type="ECO:0000256" key="2">
    <source>
        <dbReference type="ARBA" id="ARBA00006369"/>
    </source>
</evidence>
<evidence type="ECO:0000313" key="8">
    <source>
        <dbReference type="Proteomes" id="UP000001357"/>
    </source>
</evidence>
<evidence type="ECO:0000313" key="7">
    <source>
        <dbReference type="EMBL" id="EDQ89890.1"/>
    </source>
</evidence>
<feature type="domain" description="Brix" evidence="6">
    <location>
        <begin position="56"/>
        <end position="255"/>
    </location>
</feature>
<dbReference type="KEGG" id="mbr:MONBRDRAFT_36786"/>
<dbReference type="GO" id="GO:0005730">
    <property type="term" value="C:nucleolus"/>
    <property type="evidence" value="ECO:0000318"/>
    <property type="project" value="GO_Central"/>
</dbReference>
<evidence type="ECO:0000259" key="6">
    <source>
        <dbReference type="PROSITE" id="PS50833"/>
    </source>
</evidence>
<dbReference type="PANTHER" id="PTHR13634">
    <property type="entry name" value="RIBOSOME BIOGENESIS PROTEIN BRIX"/>
    <property type="match status" value="1"/>
</dbReference>
<dbReference type="SMART" id="SM00879">
    <property type="entry name" value="Brix"/>
    <property type="match status" value="1"/>
</dbReference>
<dbReference type="EMBL" id="CH991549">
    <property type="protein sequence ID" value="EDQ89890.1"/>
    <property type="molecule type" value="Genomic_DNA"/>
</dbReference>
<keyword evidence="8" id="KW-1185">Reference proteome</keyword>
<accession>A9UXR5</accession>
<comment type="similarity">
    <text evidence="2">Belongs to the BRX1 family.</text>
</comment>
<evidence type="ECO:0000256" key="1">
    <source>
        <dbReference type="ARBA" id="ARBA00004604"/>
    </source>
</evidence>
<evidence type="ECO:0000256" key="5">
    <source>
        <dbReference type="SAM" id="MobiDB-lite"/>
    </source>
</evidence>
<reference evidence="7 8" key="1">
    <citation type="journal article" date="2008" name="Nature">
        <title>The genome of the choanoflagellate Monosiga brevicollis and the origin of metazoans.</title>
        <authorList>
            <consortium name="JGI Sequencing"/>
            <person name="King N."/>
            <person name="Westbrook M.J."/>
            <person name="Young S.L."/>
            <person name="Kuo A."/>
            <person name="Abedin M."/>
            <person name="Chapman J."/>
            <person name="Fairclough S."/>
            <person name="Hellsten U."/>
            <person name="Isogai Y."/>
            <person name="Letunic I."/>
            <person name="Marr M."/>
            <person name="Pincus D."/>
            <person name="Putnam N."/>
            <person name="Rokas A."/>
            <person name="Wright K.J."/>
            <person name="Zuzow R."/>
            <person name="Dirks W."/>
            <person name="Good M."/>
            <person name="Goodstein D."/>
            <person name="Lemons D."/>
            <person name="Li W."/>
            <person name="Lyons J.B."/>
            <person name="Morris A."/>
            <person name="Nichols S."/>
            <person name="Richter D.J."/>
            <person name="Salamov A."/>
            <person name="Bork P."/>
            <person name="Lim W.A."/>
            <person name="Manning G."/>
            <person name="Miller W.T."/>
            <person name="McGinnis W."/>
            <person name="Shapiro H."/>
            <person name="Tjian R."/>
            <person name="Grigoriev I.V."/>
            <person name="Rokhsar D."/>
        </authorList>
    </citation>
    <scope>NUCLEOTIDE SEQUENCE [LARGE SCALE GENOMIC DNA]</scope>
    <source>
        <strain evidence="8">MX1 / ATCC 50154</strain>
    </source>
</reference>
<keyword evidence="3" id="KW-0690">Ribosome biogenesis</keyword>
<dbReference type="STRING" id="81824.A9UXR5"/>
<dbReference type="Pfam" id="PF04427">
    <property type="entry name" value="Brix"/>
    <property type="match status" value="1"/>
</dbReference>
<feature type="region of interest" description="Disordered" evidence="5">
    <location>
        <begin position="276"/>
        <end position="305"/>
    </location>
</feature>
<evidence type="ECO:0000256" key="4">
    <source>
        <dbReference type="ARBA" id="ARBA00023242"/>
    </source>
</evidence>